<accession>A0A1E5L1E4</accession>
<gene>
    <name evidence="6" type="ORF">BCR26_07960</name>
</gene>
<organism evidence="6 7">
    <name type="scientific">Enterococcus rivorum</name>
    <dbReference type="NCBI Taxonomy" id="762845"/>
    <lineage>
        <taxon>Bacteria</taxon>
        <taxon>Bacillati</taxon>
        <taxon>Bacillota</taxon>
        <taxon>Bacilli</taxon>
        <taxon>Lactobacillales</taxon>
        <taxon>Enterococcaceae</taxon>
        <taxon>Enterococcus</taxon>
    </lineage>
</organism>
<dbReference type="OrthoDB" id="1648815at2"/>
<dbReference type="Gene3D" id="1.10.10.10">
    <property type="entry name" value="Winged helix-like DNA-binding domain superfamily/Winged helix DNA-binding domain"/>
    <property type="match status" value="1"/>
</dbReference>
<reference evidence="6 7" key="1">
    <citation type="submission" date="2016-09" db="EMBL/GenBank/DDBJ databases">
        <authorList>
            <person name="Capua I."/>
            <person name="De Benedictis P."/>
            <person name="Joannis T."/>
            <person name="Lombin L.H."/>
            <person name="Cattoli G."/>
        </authorList>
    </citation>
    <scope>NUCLEOTIDE SEQUENCE [LARGE SCALE GENOMIC DNA]</scope>
    <source>
        <strain evidence="6 7">LMG 25899</strain>
    </source>
</reference>
<dbReference type="SUPFAM" id="SSF53697">
    <property type="entry name" value="SIS domain"/>
    <property type="match status" value="1"/>
</dbReference>
<dbReference type="InterPro" id="IPR046348">
    <property type="entry name" value="SIS_dom_sf"/>
</dbReference>
<dbReference type="InterPro" id="IPR047640">
    <property type="entry name" value="RpiR-like"/>
</dbReference>
<sequence length="249" mass="29178">MKFDDRILNFEHKLNDTDDTITEFIQKNRNDFPKLTIRVLAEKLYTVPNTIVRYSQKLGYSGFSELKNAIKIENNIEYPIEHAPQWEVIKRTFDLINHELEEKITKQIMLSKKVVFFAVGQTSYPTEIYAKNFQALDHKSTFHTYQHEVFYELETEKNLFLILVSLSGESPQLIKIAEKAREKNCSLLGVTHLSNNSLQKVCDYHLYCYSPEKYLNGYNITDKTPLLIVLNSLFEAYQKMCTNTQKLLD</sequence>
<proteinExistence type="predicted"/>
<dbReference type="GO" id="GO:1901135">
    <property type="term" value="P:carbohydrate derivative metabolic process"/>
    <property type="evidence" value="ECO:0007669"/>
    <property type="project" value="InterPro"/>
</dbReference>
<evidence type="ECO:0000259" key="4">
    <source>
        <dbReference type="PROSITE" id="PS51071"/>
    </source>
</evidence>
<dbReference type="InterPro" id="IPR009057">
    <property type="entry name" value="Homeodomain-like_sf"/>
</dbReference>
<evidence type="ECO:0008006" key="8">
    <source>
        <dbReference type="Google" id="ProtNLM"/>
    </source>
</evidence>
<keyword evidence="2" id="KW-0238">DNA-binding</keyword>
<evidence type="ECO:0000256" key="3">
    <source>
        <dbReference type="ARBA" id="ARBA00023163"/>
    </source>
</evidence>
<dbReference type="STRING" id="762845.BCR26_07960"/>
<feature type="domain" description="HTH rpiR-type" evidence="4">
    <location>
        <begin position="1"/>
        <end position="77"/>
    </location>
</feature>
<feature type="domain" description="SIS" evidence="5">
    <location>
        <begin position="104"/>
        <end position="239"/>
    </location>
</feature>
<evidence type="ECO:0000256" key="1">
    <source>
        <dbReference type="ARBA" id="ARBA00023015"/>
    </source>
</evidence>
<dbReference type="RefSeq" id="WP_069697277.1">
    <property type="nucleotide sequence ID" value="NZ_JAGGMA010000010.1"/>
</dbReference>
<dbReference type="InterPro" id="IPR036388">
    <property type="entry name" value="WH-like_DNA-bd_sf"/>
</dbReference>
<evidence type="ECO:0000256" key="2">
    <source>
        <dbReference type="ARBA" id="ARBA00023125"/>
    </source>
</evidence>
<dbReference type="InterPro" id="IPR035472">
    <property type="entry name" value="RpiR-like_SIS"/>
</dbReference>
<protein>
    <recommendedName>
        <fullName evidence="8">RpiR family transcriptional regulator</fullName>
    </recommendedName>
</protein>
<evidence type="ECO:0000313" key="7">
    <source>
        <dbReference type="Proteomes" id="UP000095256"/>
    </source>
</evidence>
<dbReference type="EMBL" id="MIEK01000003">
    <property type="protein sequence ID" value="OEH83749.1"/>
    <property type="molecule type" value="Genomic_DNA"/>
</dbReference>
<evidence type="ECO:0000259" key="5">
    <source>
        <dbReference type="PROSITE" id="PS51464"/>
    </source>
</evidence>
<comment type="caution">
    <text evidence="6">The sequence shown here is derived from an EMBL/GenBank/DDBJ whole genome shotgun (WGS) entry which is preliminary data.</text>
</comment>
<keyword evidence="1" id="KW-0805">Transcription regulation</keyword>
<dbReference type="GO" id="GO:0003677">
    <property type="term" value="F:DNA binding"/>
    <property type="evidence" value="ECO:0007669"/>
    <property type="project" value="UniProtKB-KW"/>
</dbReference>
<dbReference type="Gene3D" id="3.40.50.10490">
    <property type="entry name" value="Glucose-6-phosphate isomerase like protein, domain 1"/>
    <property type="match status" value="1"/>
</dbReference>
<dbReference type="Pfam" id="PF01380">
    <property type="entry name" value="SIS"/>
    <property type="match status" value="1"/>
</dbReference>
<dbReference type="PROSITE" id="PS51464">
    <property type="entry name" value="SIS"/>
    <property type="match status" value="1"/>
</dbReference>
<name>A0A1E5L1E4_9ENTE</name>
<dbReference type="SUPFAM" id="SSF46689">
    <property type="entry name" value="Homeodomain-like"/>
    <property type="match status" value="1"/>
</dbReference>
<dbReference type="GO" id="GO:0097367">
    <property type="term" value="F:carbohydrate derivative binding"/>
    <property type="evidence" value="ECO:0007669"/>
    <property type="project" value="InterPro"/>
</dbReference>
<keyword evidence="7" id="KW-1185">Reference proteome</keyword>
<dbReference type="PROSITE" id="PS51071">
    <property type="entry name" value="HTH_RPIR"/>
    <property type="match status" value="1"/>
</dbReference>
<dbReference type="InterPro" id="IPR001347">
    <property type="entry name" value="SIS_dom"/>
</dbReference>
<keyword evidence="3" id="KW-0804">Transcription</keyword>
<dbReference type="Proteomes" id="UP000095256">
    <property type="component" value="Unassembled WGS sequence"/>
</dbReference>
<evidence type="ECO:0000313" key="6">
    <source>
        <dbReference type="EMBL" id="OEH83749.1"/>
    </source>
</evidence>
<dbReference type="CDD" id="cd05013">
    <property type="entry name" value="SIS_RpiR"/>
    <property type="match status" value="1"/>
</dbReference>
<dbReference type="PANTHER" id="PTHR30514">
    <property type="entry name" value="GLUCOKINASE"/>
    <property type="match status" value="1"/>
</dbReference>
<dbReference type="PANTHER" id="PTHR30514:SF1">
    <property type="entry name" value="HTH-TYPE TRANSCRIPTIONAL REGULATOR HEXR-RELATED"/>
    <property type="match status" value="1"/>
</dbReference>
<dbReference type="Pfam" id="PF01418">
    <property type="entry name" value="HTH_6"/>
    <property type="match status" value="1"/>
</dbReference>
<dbReference type="GO" id="GO:0003700">
    <property type="term" value="F:DNA-binding transcription factor activity"/>
    <property type="evidence" value="ECO:0007669"/>
    <property type="project" value="InterPro"/>
</dbReference>
<dbReference type="AlphaFoldDB" id="A0A1E5L1E4"/>
<dbReference type="InterPro" id="IPR000281">
    <property type="entry name" value="HTH_RpiR"/>
</dbReference>